<dbReference type="Pfam" id="PF08713">
    <property type="entry name" value="DNA_alkylation"/>
    <property type="match status" value="1"/>
</dbReference>
<evidence type="ECO:0000313" key="2">
    <source>
        <dbReference type="Proteomes" id="UP001232245"/>
    </source>
</evidence>
<dbReference type="CDD" id="cd07064">
    <property type="entry name" value="AlkD_like_1"/>
    <property type="match status" value="1"/>
</dbReference>
<dbReference type="EMBL" id="JAUSTZ010000001">
    <property type="protein sequence ID" value="MDQ0223825.1"/>
    <property type="molecule type" value="Genomic_DNA"/>
</dbReference>
<dbReference type="InterPro" id="IPR016024">
    <property type="entry name" value="ARM-type_fold"/>
</dbReference>
<dbReference type="SUPFAM" id="SSF48371">
    <property type="entry name" value="ARM repeat"/>
    <property type="match status" value="1"/>
</dbReference>
<sequence length="225" mass="26727">MDEMIKNYLLPLIKLYDSHKDEEYAEWSKNYLRNQFEFLGIRAPIRRKLTSQFIKDNGLPDKDCLQAVIYFLWDMPEREFQKGALDLLAKSKKTLGPEDIPWLSNLIVKKSWWDTVDELAPHSIGSIFLAHPEIISSYADKWIEDENIWLQRTAIIYQLFYKDKTDVERLYRYILRRADSNEFFVQKAIGWALRQYAKTNPDAVMSFVSTHSLKPLSRREALKHF</sequence>
<dbReference type="InterPro" id="IPR014825">
    <property type="entry name" value="DNA_alkylation"/>
</dbReference>
<organism evidence="1 2">
    <name type="scientific">Metabacillus niabensis</name>
    <dbReference type="NCBI Taxonomy" id="324854"/>
    <lineage>
        <taxon>Bacteria</taxon>
        <taxon>Bacillati</taxon>
        <taxon>Bacillota</taxon>
        <taxon>Bacilli</taxon>
        <taxon>Bacillales</taxon>
        <taxon>Bacillaceae</taxon>
        <taxon>Metabacillus</taxon>
    </lineage>
</organism>
<dbReference type="Gene3D" id="1.25.10.90">
    <property type="match status" value="1"/>
</dbReference>
<reference evidence="1 2" key="1">
    <citation type="submission" date="2023-07" db="EMBL/GenBank/DDBJ databases">
        <title>Genomic Encyclopedia of Type Strains, Phase IV (KMG-IV): sequencing the most valuable type-strain genomes for metagenomic binning, comparative biology and taxonomic classification.</title>
        <authorList>
            <person name="Goeker M."/>
        </authorList>
    </citation>
    <scope>NUCLEOTIDE SEQUENCE [LARGE SCALE GENOMIC DNA]</scope>
    <source>
        <strain evidence="1 2">DSM 17723</strain>
    </source>
</reference>
<accession>A0ABT9YV07</accession>
<evidence type="ECO:0000313" key="1">
    <source>
        <dbReference type="EMBL" id="MDQ0223825.1"/>
    </source>
</evidence>
<dbReference type="Proteomes" id="UP001232245">
    <property type="component" value="Unassembled WGS sequence"/>
</dbReference>
<dbReference type="PANTHER" id="PTHR34070:SF1">
    <property type="entry name" value="DNA ALKYLATION REPAIR PROTEIN"/>
    <property type="match status" value="1"/>
</dbReference>
<name>A0ABT9YV07_9BACI</name>
<gene>
    <name evidence="1" type="ORF">J2S02_000147</name>
</gene>
<protein>
    <submittedName>
        <fullName evidence="1">3-methyladenine DNA glycosylase AlkD</fullName>
    </submittedName>
</protein>
<keyword evidence="2" id="KW-1185">Reference proteome</keyword>
<comment type="caution">
    <text evidence="1">The sequence shown here is derived from an EMBL/GenBank/DDBJ whole genome shotgun (WGS) entry which is preliminary data.</text>
</comment>
<dbReference type="PANTHER" id="PTHR34070">
    <property type="entry name" value="ARMADILLO-TYPE FOLD"/>
    <property type="match status" value="1"/>
</dbReference>
<proteinExistence type="predicted"/>